<evidence type="ECO:0000313" key="2">
    <source>
        <dbReference type="Proteomes" id="UP000708208"/>
    </source>
</evidence>
<dbReference type="EMBL" id="CAJVCH010515489">
    <property type="protein sequence ID" value="CAG7821570.1"/>
    <property type="molecule type" value="Genomic_DNA"/>
</dbReference>
<evidence type="ECO:0000313" key="1">
    <source>
        <dbReference type="EMBL" id="CAG7821570.1"/>
    </source>
</evidence>
<protein>
    <submittedName>
        <fullName evidence="1">Uncharacterized protein</fullName>
    </submittedName>
</protein>
<comment type="caution">
    <text evidence="1">The sequence shown here is derived from an EMBL/GenBank/DDBJ whole genome shotgun (WGS) entry which is preliminary data.</text>
</comment>
<keyword evidence="2" id="KW-1185">Reference proteome</keyword>
<feature type="non-terminal residue" evidence="1">
    <location>
        <position position="1"/>
    </location>
</feature>
<proteinExistence type="predicted"/>
<gene>
    <name evidence="1" type="ORF">AFUS01_LOCUS31901</name>
</gene>
<accession>A0A8J2KVL2</accession>
<reference evidence="1" key="1">
    <citation type="submission" date="2021-06" db="EMBL/GenBank/DDBJ databases">
        <authorList>
            <person name="Hodson N. C."/>
            <person name="Mongue J. A."/>
            <person name="Jaron S. K."/>
        </authorList>
    </citation>
    <scope>NUCLEOTIDE SEQUENCE</scope>
</reference>
<dbReference type="Proteomes" id="UP000708208">
    <property type="component" value="Unassembled WGS sequence"/>
</dbReference>
<organism evidence="1 2">
    <name type="scientific">Allacma fusca</name>
    <dbReference type="NCBI Taxonomy" id="39272"/>
    <lineage>
        <taxon>Eukaryota</taxon>
        <taxon>Metazoa</taxon>
        <taxon>Ecdysozoa</taxon>
        <taxon>Arthropoda</taxon>
        <taxon>Hexapoda</taxon>
        <taxon>Collembola</taxon>
        <taxon>Symphypleona</taxon>
        <taxon>Sminthuridae</taxon>
        <taxon>Allacma</taxon>
    </lineage>
</organism>
<sequence length="242" mass="28528">IDHRNQWIPEWKINETIPSWGSVELFFPKSRKKRKRRNAPFLLNLTKKSGQLSKNGSKVYLSRAIRSSTKYPMPSVREMLGLQYLTSNETTMTSRDILLYKFFPCKNKDGFVLGWLPIPNVVHMKENDREEKFLIEMQQLMKDKTNCWAWPYNRAMIENGISDIIAIKDPFGNNFLDDCYNPWFKHYIDSETFIPDLVFSVPTGKLQTIEGYKCWDYIEREECLRAIKAKNCTILEHDAINL</sequence>
<name>A0A8J2KVL2_9HEXA</name>
<dbReference type="AlphaFoldDB" id="A0A8J2KVL2"/>